<evidence type="ECO:0000256" key="1">
    <source>
        <dbReference type="SAM" id="Phobius"/>
    </source>
</evidence>
<reference evidence="2 3" key="1">
    <citation type="journal article" date="2015" name="Nature">
        <title>rRNA introns, odd ribosomes, and small enigmatic genomes across a large radiation of phyla.</title>
        <authorList>
            <person name="Brown C.T."/>
            <person name="Hug L.A."/>
            <person name="Thomas B.C."/>
            <person name="Sharon I."/>
            <person name="Castelle C.J."/>
            <person name="Singh A."/>
            <person name="Wilkins M.J."/>
            <person name="Williams K.H."/>
            <person name="Banfield J.F."/>
        </authorList>
    </citation>
    <scope>NUCLEOTIDE SEQUENCE [LARGE SCALE GENOMIC DNA]</scope>
</reference>
<keyword evidence="1" id="KW-0812">Transmembrane</keyword>
<keyword evidence="1" id="KW-0472">Membrane</keyword>
<dbReference type="Proteomes" id="UP000034778">
    <property type="component" value="Unassembled WGS sequence"/>
</dbReference>
<dbReference type="STRING" id="1618566.UR35_C0015G0004"/>
<dbReference type="InterPro" id="IPR043993">
    <property type="entry name" value="T4SS_pilin"/>
</dbReference>
<name>A0A0F9ZY18_9BACT</name>
<organism evidence="2 3">
    <name type="scientific">Candidatus Woesebacteria bacterium GW2011_GWB1_33_22</name>
    <dbReference type="NCBI Taxonomy" id="1618566"/>
    <lineage>
        <taxon>Bacteria</taxon>
        <taxon>Candidatus Woeseibacteriota</taxon>
    </lineage>
</organism>
<feature type="transmembrane region" description="Helical" evidence="1">
    <location>
        <begin position="88"/>
        <end position="107"/>
    </location>
</feature>
<sequence>MILALEIKMITQNLDLDKIQNIGLPTFSYRSGGRTNADIGRVISDLLPYLFGAAGIILIFMIISSGFSMMTSRGDPKVFQMAQGKLTTAVLGVFILFISFFVVQLVLKFFGINTTIFG</sequence>
<proteinExistence type="predicted"/>
<evidence type="ECO:0000313" key="2">
    <source>
        <dbReference type="EMBL" id="KKP43881.1"/>
    </source>
</evidence>
<evidence type="ECO:0000313" key="3">
    <source>
        <dbReference type="Proteomes" id="UP000034778"/>
    </source>
</evidence>
<accession>A0A0F9ZY18</accession>
<protein>
    <submittedName>
        <fullName evidence="2">Uncharacterized protein</fullName>
    </submittedName>
</protein>
<feature type="transmembrane region" description="Helical" evidence="1">
    <location>
        <begin position="46"/>
        <end position="67"/>
    </location>
</feature>
<dbReference type="EMBL" id="LBOW01000015">
    <property type="protein sequence ID" value="KKP43881.1"/>
    <property type="molecule type" value="Genomic_DNA"/>
</dbReference>
<keyword evidence="1" id="KW-1133">Transmembrane helix</keyword>
<gene>
    <name evidence="2" type="ORF">UR35_C0015G0004</name>
</gene>
<comment type="caution">
    <text evidence="2">The sequence shown here is derived from an EMBL/GenBank/DDBJ whole genome shotgun (WGS) entry which is preliminary data.</text>
</comment>
<dbReference type="Pfam" id="PF18895">
    <property type="entry name" value="T4SS_pilin"/>
    <property type="match status" value="1"/>
</dbReference>
<dbReference type="AlphaFoldDB" id="A0A0F9ZY18"/>